<organism evidence="11 12">
    <name type="scientific">Pyricularia oryzae</name>
    <name type="common">Rice blast fungus</name>
    <name type="synonym">Magnaporthe oryzae</name>
    <dbReference type="NCBI Taxonomy" id="318829"/>
    <lineage>
        <taxon>Eukaryota</taxon>
        <taxon>Fungi</taxon>
        <taxon>Dikarya</taxon>
        <taxon>Ascomycota</taxon>
        <taxon>Pezizomycotina</taxon>
        <taxon>Sordariomycetes</taxon>
        <taxon>Sordariomycetidae</taxon>
        <taxon>Magnaporthales</taxon>
        <taxon>Pyriculariaceae</taxon>
        <taxon>Pyricularia</taxon>
    </lineage>
</organism>
<accession>A0A4P7NIQ8</accession>
<keyword evidence="6 10" id="KW-0378">Hydrolase</keyword>
<evidence type="ECO:0000256" key="4">
    <source>
        <dbReference type="ARBA" id="ARBA00022723"/>
    </source>
</evidence>
<name>A0A4P7NIQ8_PYROR</name>
<gene>
    <name evidence="11" type="ORF">PoMZ_08866</name>
</gene>
<dbReference type="Pfam" id="PF07519">
    <property type="entry name" value="Tannase"/>
    <property type="match status" value="1"/>
</dbReference>
<dbReference type="InterPro" id="IPR011118">
    <property type="entry name" value="Tannase/feruloyl_esterase"/>
</dbReference>
<dbReference type="GO" id="GO:0030600">
    <property type="term" value="F:feruloyl esterase activity"/>
    <property type="evidence" value="ECO:0007669"/>
    <property type="project" value="UniProtKB-EC"/>
</dbReference>
<protein>
    <recommendedName>
        <fullName evidence="10">Carboxylic ester hydrolase</fullName>
        <ecNumber evidence="10">3.1.1.-</ecNumber>
    </recommendedName>
</protein>
<keyword evidence="3" id="KW-0624">Polysaccharide degradation</keyword>
<dbReference type="Gene3D" id="3.40.50.1820">
    <property type="entry name" value="alpha/beta hydrolase"/>
    <property type="match status" value="1"/>
</dbReference>
<comment type="similarity">
    <text evidence="1 10">Belongs to the tannase family.</text>
</comment>
<feature type="chain" id="PRO_5041033888" description="Carboxylic ester hydrolase" evidence="10">
    <location>
        <begin position="19"/>
        <end position="526"/>
    </location>
</feature>
<evidence type="ECO:0000256" key="7">
    <source>
        <dbReference type="ARBA" id="ARBA00022837"/>
    </source>
</evidence>
<evidence type="ECO:0000256" key="1">
    <source>
        <dbReference type="ARBA" id="ARBA00006249"/>
    </source>
</evidence>
<proteinExistence type="inferred from homology"/>
<dbReference type="EC" id="3.1.1.-" evidence="10"/>
<dbReference type="GO" id="GO:0045493">
    <property type="term" value="P:xylan catabolic process"/>
    <property type="evidence" value="ECO:0007669"/>
    <property type="project" value="UniProtKB-KW"/>
</dbReference>
<dbReference type="EMBL" id="CP034207">
    <property type="protein sequence ID" value="QBZ61905.1"/>
    <property type="molecule type" value="Genomic_DNA"/>
</dbReference>
<dbReference type="PANTHER" id="PTHR33938">
    <property type="entry name" value="FERULOYL ESTERASE B-RELATED"/>
    <property type="match status" value="1"/>
</dbReference>
<sequence length="526" mass="56871">MSLRTVFGFLCRAGILAAASLSSRSSSIEACSEFAASVSDLPVGSSISESTFVPANSITVEGTNNSLAFCRIYGQVAYPANNTVNFQLWLPSKDHYNGDFLVVGNGGLGGSMMEEWMMRHLHFGFAIAAGDSGHSVADNGGEVTARPGLDLPFMHDPDQLLAWIRNGVAIMTPTARHIADAFYRPQITKKALFYGCSTGGAQAYALAQFHPELFDGIVSSCALDSFSRLMIAFLWSREKTKGKSELPLETLRMIRREVLDKCDALDGVVDGLVENPLACDFDYRALACADPPGPPGPPGSPSRCLSPDQMKAVEALSQGPKDARTNATIYPGFPVSTETEWDLQPAWLVNIFATPLMQNLVFKNLTWNPDTFDFGQDVDRVQSEAGAFIDSVSPDLSAFRKAGGKMIAVQSWADPMVGAFHAIDKLKAVEEKLGNGHGVGDFYRLFMVPGGGHCTSARTYPQVPGNWHSIEALADWVRSGKPPEKMLGTDPADASKKGKTMKLCPWPKTAKFVGGDPDEWSSFNCE</sequence>
<evidence type="ECO:0000313" key="11">
    <source>
        <dbReference type="EMBL" id="QBZ61905.1"/>
    </source>
</evidence>
<keyword evidence="3" id="KW-0119">Carbohydrate metabolism</keyword>
<keyword evidence="4" id="KW-0479">Metal-binding</keyword>
<dbReference type="PANTHER" id="PTHR33938:SF15">
    <property type="entry name" value="FERULOYL ESTERASE B-RELATED"/>
    <property type="match status" value="1"/>
</dbReference>
<dbReference type="Proteomes" id="UP000294847">
    <property type="component" value="Chromosome 4"/>
</dbReference>
<evidence type="ECO:0000256" key="9">
    <source>
        <dbReference type="ARBA" id="ARBA00034075"/>
    </source>
</evidence>
<keyword evidence="2" id="KW-0719">Serine esterase</keyword>
<comment type="catalytic activity">
    <reaction evidence="9">
        <text>feruloyl-polysaccharide + H2O = ferulate + polysaccharide.</text>
        <dbReference type="EC" id="3.1.1.73"/>
    </reaction>
</comment>
<evidence type="ECO:0000256" key="8">
    <source>
        <dbReference type="ARBA" id="ARBA00023157"/>
    </source>
</evidence>
<feature type="signal peptide" evidence="10">
    <location>
        <begin position="1"/>
        <end position="18"/>
    </location>
</feature>
<keyword evidence="7" id="KW-0106">Calcium</keyword>
<keyword evidence="3" id="KW-0858">Xylan degradation</keyword>
<evidence type="ECO:0000256" key="10">
    <source>
        <dbReference type="RuleBase" id="RU361238"/>
    </source>
</evidence>
<keyword evidence="8" id="KW-1015">Disulfide bond</keyword>
<evidence type="ECO:0000256" key="3">
    <source>
        <dbReference type="ARBA" id="ARBA00022651"/>
    </source>
</evidence>
<dbReference type="InterPro" id="IPR029058">
    <property type="entry name" value="AB_hydrolase_fold"/>
</dbReference>
<evidence type="ECO:0000256" key="5">
    <source>
        <dbReference type="ARBA" id="ARBA00022729"/>
    </source>
</evidence>
<evidence type="ECO:0000256" key="6">
    <source>
        <dbReference type="ARBA" id="ARBA00022801"/>
    </source>
</evidence>
<evidence type="ECO:0000256" key="2">
    <source>
        <dbReference type="ARBA" id="ARBA00022487"/>
    </source>
</evidence>
<keyword evidence="5 10" id="KW-0732">Signal</keyword>
<reference evidence="11 12" key="1">
    <citation type="journal article" date="2019" name="Mol. Biol. Evol.">
        <title>Blast fungal genomes show frequent chromosomal changes, gene gains and losses, and effector gene turnover.</title>
        <authorList>
            <person name="Gomez Luciano L.B."/>
            <person name="Jason Tsai I."/>
            <person name="Chuma I."/>
            <person name="Tosa Y."/>
            <person name="Chen Y.H."/>
            <person name="Li J.Y."/>
            <person name="Li M.Y."/>
            <person name="Jade Lu M.Y."/>
            <person name="Nakayashiki H."/>
            <person name="Li W.H."/>
        </authorList>
    </citation>
    <scope>NUCLEOTIDE SEQUENCE [LARGE SCALE GENOMIC DNA]</scope>
    <source>
        <strain evidence="11">MZ5-1-6</strain>
    </source>
</reference>
<dbReference type="AlphaFoldDB" id="A0A4P7NIQ8"/>
<dbReference type="SUPFAM" id="SSF53474">
    <property type="entry name" value="alpha/beta-Hydrolases"/>
    <property type="match status" value="1"/>
</dbReference>
<evidence type="ECO:0000313" key="12">
    <source>
        <dbReference type="Proteomes" id="UP000294847"/>
    </source>
</evidence>
<dbReference type="GO" id="GO:0046872">
    <property type="term" value="F:metal ion binding"/>
    <property type="evidence" value="ECO:0007669"/>
    <property type="project" value="UniProtKB-KW"/>
</dbReference>